<dbReference type="SUPFAM" id="SSF53474">
    <property type="entry name" value="alpha/beta-Hydrolases"/>
    <property type="match status" value="1"/>
</dbReference>
<feature type="compositionally biased region" description="Low complexity" evidence="1">
    <location>
        <begin position="331"/>
        <end position="340"/>
    </location>
</feature>
<proteinExistence type="predicted"/>
<organism evidence="3 4">
    <name type="scientific">Microdochium bolleyi</name>
    <dbReference type="NCBI Taxonomy" id="196109"/>
    <lineage>
        <taxon>Eukaryota</taxon>
        <taxon>Fungi</taxon>
        <taxon>Dikarya</taxon>
        <taxon>Ascomycota</taxon>
        <taxon>Pezizomycotina</taxon>
        <taxon>Sordariomycetes</taxon>
        <taxon>Xylariomycetidae</taxon>
        <taxon>Xylariales</taxon>
        <taxon>Microdochiaceae</taxon>
        <taxon>Microdochium</taxon>
    </lineage>
</organism>
<dbReference type="STRING" id="196109.A0A136ISW2"/>
<keyword evidence="4" id="KW-1185">Reference proteome</keyword>
<dbReference type="OrthoDB" id="3162439at2759"/>
<feature type="region of interest" description="Disordered" evidence="1">
    <location>
        <begin position="1"/>
        <end position="78"/>
    </location>
</feature>
<dbReference type="InParanoid" id="A0A136ISW2"/>
<dbReference type="PANTHER" id="PTHR33840:SF2">
    <property type="entry name" value="TLE1 PHOSPHOLIPASE DOMAIN-CONTAINING PROTEIN"/>
    <property type="match status" value="1"/>
</dbReference>
<dbReference type="InterPro" id="IPR018712">
    <property type="entry name" value="Tle1-like_cat"/>
</dbReference>
<name>A0A136ISW2_9PEZI</name>
<feature type="region of interest" description="Disordered" evidence="1">
    <location>
        <begin position="471"/>
        <end position="496"/>
    </location>
</feature>
<evidence type="ECO:0000259" key="2">
    <source>
        <dbReference type="Pfam" id="PF09994"/>
    </source>
</evidence>
<feature type="region of interest" description="Disordered" evidence="1">
    <location>
        <begin position="307"/>
        <end position="341"/>
    </location>
</feature>
<reference evidence="4" key="1">
    <citation type="submission" date="2016-02" db="EMBL/GenBank/DDBJ databases">
        <title>Draft genome sequence of Microdochium bolleyi, a fungal endophyte of beachgrass.</title>
        <authorList>
            <consortium name="DOE Joint Genome Institute"/>
            <person name="David A.S."/>
            <person name="May G."/>
            <person name="Haridas S."/>
            <person name="Lim J."/>
            <person name="Wang M."/>
            <person name="Labutti K."/>
            <person name="Lipzen A."/>
            <person name="Barry K."/>
            <person name="Grigoriev I.V."/>
        </authorList>
    </citation>
    <scope>NUCLEOTIDE SEQUENCE [LARGE SCALE GENOMIC DNA]</scope>
    <source>
        <strain evidence="4">J235TASD1</strain>
    </source>
</reference>
<sequence>MGEDHHDHSPSSSSLASEASHQHHDHDGHEDVARCTADYSRRLPPTLRAVKHAHSKPEAEDAAATWAKDSRDNSGGSQAGAGRTLVVCLDGTGDQFDSDNSNIVAFVSCLIKHSPAQQLTYYQSGIGTYDKGGLKNGLAAGLDMAIGSGLGTHIKDAYRFIMQNYRQGDKICLLGFSRGAYTVRCLAGMLHKVGLLSASNTSQINFAYQFYKDETEEGEKLAKGFKRTFCTHVDVYFLGLWDCVASVGFFPRKLPLSKCPPANTVRYVRHAMALDERRAKFKVCQWNQDDPNVSEVSGGRAKLAHLHRKVRLGPSSTPGAQQGEGRGGSDTTGPGPTDSSEAMDAFLARHDAACERRRAFDTDVLEVWFKGTHADVGGGSVANESRHMLSRIPLRWMVRQCFECDTGILFATDRLAELGLDVLGLYPRYQKLDWSELDSRGGMPGSGLMRKYTAGSLAPLRRRSAVLNIGKDEKKAEAEKDGDESEDEEGSEGDRVTADMAQYILPSEAAEDYFDSREPPSDMLSNKKGWWALEIWPVKIRVLVEDESAWAKKIRLNLGRHRAVRETGPKLHWTVRRLLENDEYKIKGRTTKGTEWKHID</sequence>
<protein>
    <recommendedName>
        <fullName evidence="2">T6SS Phospholipase effector Tle1-like catalytic domain-containing protein</fullName>
    </recommendedName>
</protein>
<evidence type="ECO:0000313" key="3">
    <source>
        <dbReference type="EMBL" id="KXJ87957.1"/>
    </source>
</evidence>
<dbReference type="PANTHER" id="PTHR33840">
    <property type="match status" value="1"/>
</dbReference>
<dbReference type="InterPro" id="IPR029058">
    <property type="entry name" value="AB_hydrolase_fold"/>
</dbReference>
<evidence type="ECO:0000256" key="1">
    <source>
        <dbReference type="SAM" id="MobiDB-lite"/>
    </source>
</evidence>
<feature type="domain" description="T6SS Phospholipase effector Tle1-like catalytic" evidence="2">
    <location>
        <begin position="83"/>
        <end position="400"/>
    </location>
</feature>
<feature type="compositionally biased region" description="Basic and acidic residues" evidence="1">
    <location>
        <begin position="20"/>
        <end position="33"/>
    </location>
</feature>
<feature type="compositionally biased region" description="Low complexity" evidence="1">
    <location>
        <begin position="10"/>
        <end position="19"/>
    </location>
</feature>
<dbReference type="AlphaFoldDB" id="A0A136ISW2"/>
<feature type="compositionally biased region" description="Acidic residues" evidence="1">
    <location>
        <begin position="480"/>
        <end position="491"/>
    </location>
</feature>
<dbReference type="Pfam" id="PF09994">
    <property type="entry name" value="T6SS_Tle1-like_cat"/>
    <property type="match status" value="1"/>
</dbReference>
<dbReference type="EMBL" id="KQ964260">
    <property type="protein sequence ID" value="KXJ87957.1"/>
    <property type="molecule type" value="Genomic_DNA"/>
</dbReference>
<accession>A0A136ISW2</accession>
<dbReference type="Proteomes" id="UP000070501">
    <property type="component" value="Unassembled WGS sequence"/>
</dbReference>
<gene>
    <name evidence="3" type="ORF">Micbo1qcDRAFT_215281</name>
</gene>
<evidence type="ECO:0000313" key="4">
    <source>
        <dbReference type="Proteomes" id="UP000070501"/>
    </source>
</evidence>